<dbReference type="InterPro" id="IPR047640">
    <property type="entry name" value="RpiR-like"/>
</dbReference>
<dbReference type="InterPro" id="IPR046348">
    <property type="entry name" value="SIS_dom_sf"/>
</dbReference>
<dbReference type="PANTHER" id="PTHR30514">
    <property type="entry name" value="GLUCOKINASE"/>
    <property type="match status" value="1"/>
</dbReference>
<evidence type="ECO:0000256" key="2">
    <source>
        <dbReference type="ARBA" id="ARBA00023125"/>
    </source>
</evidence>
<dbReference type="InterPro" id="IPR001347">
    <property type="entry name" value="SIS_dom"/>
</dbReference>
<dbReference type="PROSITE" id="PS51071">
    <property type="entry name" value="HTH_RPIR"/>
    <property type="match status" value="1"/>
</dbReference>
<evidence type="ECO:0000313" key="7">
    <source>
        <dbReference type="Proteomes" id="UP001256646"/>
    </source>
</evidence>
<feature type="domain" description="HTH rpiR-type" evidence="4">
    <location>
        <begin position="7"/>
        <end position="83"/>
    </location>
</feature>
<proteinExistence type="predicted"/>
<gene>
    <name evidence="6" type="ORF">RGC78_12490</name>
</gene>
<dbReference type="Proteomes" id="UP001256646">
    <property type="component" value="Unassembled WGS sequence"/>
</dbReference>
<name>A0ABU1EIQ4_9CLOT</name>
<keyword evidence="2" id="KW-0238">DNA-binding</keyword>
<dbReference type="Pfam" id="PF01418">
    <property type="entry name" value="HTH_6"/>
    <property type="match status" value="1"/>
</dbReference>
<keyword evidence="7" id="KW-1185">Reference proteome</keyword>
<evidence type="ECO:0000313" key="6">
    <source>
        <dbReference type="EMBL" id="MDR5588286.1"/>
    </source>
</evidence>
<dbReference type="InterPro" id="IPR009057">
    <property type="entry name" value="Homeodomain-like_sf"/>
</dbReference>
<dbReference type="Gene3D" id="3.40.50.10490">
    <property type="entry name" value="Glucose-6-phosphate isomerase like protein, domain 1"/>
    <property type="match status" value="1"/>
</dbReference>
<dbReference type="PROSITE" id="PS51464">
    <property type="entry name" value="SIS"/>
    <property type="match status" value="1"/>
</dbReference>
<reference evidence="6 7" key="1">
    <citation type="submission" date="2023-09" db="EMBL/GenBank/DDBJ databases">
        <authorList>
            <person name="Zhai L."/>
        </authorList>
    </citation>
    <scope>NUCLEOTIDE SEQUENCE [LARGE SCALE GENOMIC DNA]</scope>
    <source>
        <strain evidence="6 7">5 N-1</strain>
    </source>
</reference>
<sequence>MSYEKNRGCLERITNIYSELKGAEKKVAQYVLENPKNIIHFSITELAEVSKASEATVFRLCSKLGYKGYQDLKINLAGSVIEPIDNIYEEIKENDDTYIIMRKIMSSNINSIESTLKINKTEDLDKAIDIILNAKKIMFFGMGGSWTIANDAYHKFIRTGIDCATSSDSHWQVMFSSIANSGDAIIAFSNSGSNKELVENINLAKKRGIKIIAITGNEKSPLAKVADLHLIAYGNESMFRSEAMESRLTSLMIVDWLYVGVAIKRKDKTLDNLERIRNGIASKRF</sequence>
<evidence type="ECO:0000259" key="5">
    <source>
        <dbReference type="PROSITE" id="PS51464"/>
    </source>
</evidence>
<dbReference type="InterPro" id="IPR035472">
    <property type="entry name" value="RpiR-like_SIS"/>
</dbReference>
<dbReference type="InterPro" id="IPR000281">
    <property type="entry name" value="HTH_RpiR"/>
</dbReference>
<dbReference type="Pfam" id="PF01380">
    <property type="entry name" value="SIS"/>
    <property type="match status" value="1"/>
</dbReference>
<dbReference type="Gene3D" id="1.10.10.10">
    <property type="entry name" value="Winged helix-like DNA-binding domain superfamily/Winged helix DNA-binding domain"/>
    <property type="match status" value="1"/>
</dbReference>
<dbReference type="InterPro" id="IPR036388">
    <property type="entry name" value="WH-like_DNA-bd_sf"/>
</dbReference>
<keyword evidence="3" id="KW-0804">Transcription</keyword>
<protein>
    <submittedName>
        <fullName evidence="6">MurR/RpiR family transcriptional regulator</fullName>
    </submittedName>
</protein>
<dbReference type="SUPFAM" id="SSF46689">
    <property type="entry name" value="Homeodomain-like"/>
    <property type="match status" value="1"/>
</dbReference>
<feature type="domain" description="SIS" evidence="5">
    <location>
        <begin position="127"/>
        <end position="267"/>
    </location>
</feature>
<evidence type="ECO:0000259" key="4">
    <source>
        <dbReference type="PROSITE" id="PS51071"/>
    </source>
</evidence>
<dbReference type="PANTHER" id="PTHR30514:SF1">
    <property type="entry name" value="HTH-TYPE TRANSCRIPTIONAL REGULATOR HEXR-RELATED"/>
    <property type="match status" value="1"/>
</dbReference>
<dbReference type="EMBL" id="JAVJAN010000034">
    <property type="protein sequence ID" value="MDR5588286.1"/>
    <property type="molecule type" value="Genomic_DNA"/>
</dbReference>
<evidence type="ECO:0000256" key="3">
    <source>
        <dbReference type="ARBA" id="ARBA00023163"/>
    </source>
</evidence>
<evidence type="ECO:0000256" key="1">
    <source>
        <dbReference type="ARBA" id="ARBA00023015"/>
    </source>
</evidence>
<comment type="caution">
    <text evidence="6">The sequence shown here is derived from an EMBL/GenBank/DDBJ whole genome shotgun (WGS) entry which is preliminary data.</text>
</comment>
<dbReference type="CDD" id="cd05013">
    <property type="entry name" value="SIS_RpiR"/>
    <property type="match status" value="1"/>
</dbReference>
<dbReference type="SUPFAM" id="SSF53697">
    <property type="entry name" value="SIS domain"/>
    <property type="match status" value="1"/>
</dbReference>
<accession>A0ABU1EIQ4</accession>
<dbReference type="RefSeq" id="WP_252212821.1">
    <property type="nucleotide sequence ID" value="NZ_JAVJAN010000034.1"/>
</dbReference>
<keyword evidence="1" id="KW-0805">Transcription regulation</keyword>
<organism evidence="6 7">
    <name type="scientific">Clostridium aquiflavi</name>
    <dbReference type="NCBI Taxonomy" id="3073603"/>
    <lineage>
        <taxon>Bacteria</taxon>
        <taxon>Bacillati</taxon>
        <taxon>Bacillota</taxon>
        <taxon>Clostridia</taxon>
        <taxon>Eubacteriales</taxon>
        <taxon>Clostridiaceae</taxon>
        <taxon>Clostridium</taxon>
    </lineage>
</organism>